<gene>
    <name evidence="6" type="ORF">SCHCODRAFT_84316</name>
</gene>
<dbReference type="GO" id="GO:0005730">
    <property type="term" value="C:nucleolus"/>
    <property type="evidence" value="ECO:0007669"/>
    <property type="project" value="TreeGrafter"/>
</dbReference>
<name>D8PL81_SCHCM</name>
<feature type="region of interest" description="Disordered" evidence="4">
    <location>
        <begin position="323"/>
        <end position="438"/>
    </location>
</feature>
<dbReference type="Proteomes" id="UP000007431">
    <property type="component" value="Unassembled WGS sequence"/>
</dbReference>
<feature type="compositionally biased region" description="Acidic residues" evidence="4">
    <location>
        <begin position="423"/>
        <end position="438"/>
    </location>
</feature>
<feature type="domain" description="Small-subunit processome Utp12" evidence="5">
    <location>
        <begin position="199"/>
        <end position="315"/>
    </location>
</feature>
<organism evidence="7">
    <name type="scientific">Schizophyllum commune (strain H4-8 / FGSC 9210)</name>
    <name type="common">Split gill fungus</name>
    <dbReference type="NCBI Taxonomy" id="578458"/>
    <lineage>
        <taxon>Eukaryota</taxon>
        <taxon>Fungi</taxon>
        <taxon>Dikarya</taxon>
        <taxon>Basidiomycota</taxon>
        <taxon>Agaricomycotina</taxon>
        <taxon>Agaricomycetes</taxon>
        <taxon>Agaricomycetidae</taxon>
        <taxon>Agaricales</taxon>
        <taxon>Schizophyllaceae</taxon>
        <taxon>Schizophyllum</taxon>
    </lineage>
</organism>
<dbReference type="HOGENOM" id="CLU_051061_0_0_1"/>
<evidence type="ECO:0000256" key="1">
    <source>
        <dbReference type="ARBA" id="ARBA00004123"/>
    </source>
</evidence>
<dbReference type="eggNOG" id="KOG4547">
    <property type="taxonomic scope" value="Eukaryota"/>
</dbReference>
<dbReference type="EMBL" id="GL377302">
    <property type="protein sequence ID" value="EFJ04060.1"/>
    <property type="molecule type" value="Genomic_DNA"/>
</dbReference>
<protein>
    <recommendedName>
        <fullName evidence="5">Small-subunit processome Utp12 domain-containing protein</fullName>
    </recommendedName>
</protein>
<dbReference type="GeneID" id="9594985"/>
<dbReference type="PANTHER" id="PTHR44267:SF1">
    <property type="entry name" value="WD REPEAT-CONTAINING PROTEIN 43"/>
    <property type="match status" value="1"/>
</dbReference>
<evidence type="ECO:0000313" key="7">
    <source>
        <dbReference type="Proteomes" id="UP000007431"/>
    </source>
</evidence>
<reference evidence="6 7" key="1">
    <citation type="journal article" date="2010" name="Nat. Biotechnol.">
        <title>Genome sequence of the model mushroom Schizophyllum commune.</title>
        <authorList>
            <person name="Ohm R.A."/>
            <person name="de Jong J.F."/>
            <person name="Lugones L.G."/>
            <person name="Aerts A."/>
            <person name="Kothe E."/>
            <person name="Stajich J.E."/>
            <person name="de Vries R.P."/>
            <person name="Record E."/>
            <person name="Levasseur A."/>
            <person name="Baker S.E."/>
            <person name="Bartholomew K.A."/>
            <person name="Coutinho P.M."/>
            <person name="Erdmann S."/>
            <person name="Fowler T.J."/>
            <person name="Gathman A.C."/>
            <person name="Lombard V."/>
            <person name="Henrissat B."/>
            <person name="Knabe N."/>
            <person name="Kuees U."/>
            <person name="Lilly W.W."/>
            <person name="Lindquist E."/>
            <person name="Lucas S."/>
            <person name="Magnuson J.K."/>
            <person name="Piumi F."/>
            <person name="Raudaskoski M."/>
            <person name="Salamov A."/>
            <person name="Schmutz J."/>
            <person name="Schwarze F.W.M.R."/>
            <person name="vanKuyk P.A."/>
            <person name="Horton J.S."/>
            <person name="Grigoriev I.V."/>
            <person name="Woesten H.A.B."/>
        </authorList>
    </citation>
    <scope>NUCLEOTIDE SEQUENCE [LARGE SCALE GENOMIC DNA]</scope>
    <source>
        <strain evidence="7">H4-8 / FGSC 9210</strain>
    </source>
</reference>
<dbReference type="AlphaFoldDB" id="D8PL81"/>
<dbReference type="VEuPathDB" id="FungiDB:SCHCODRAFT_02662491"/>
<accession>D8PL81</accession>
<sequence>MLAVDTAGRIYVYLLPEQFAGASAPTLSPRTRITPPVKSASTASAQVLEACFGPQPGQICVARLVGGVRPVLSTIKYLDDASDFISDTVMEDVDPGLVASATSATGTQKRYGESAGVAVRSGLDLGQDEDVEDAPEGDLNVDLAEASLGERLAVPPPESESDSDTPKHAGASKKKRDDIGIVPAASLTRTLVQALHSADARLLETCLAHSDAGLIRNSVRRLPPQLAVPLINACVERLGRGGRAGNAKGGGGGASAQRGTALVTWIRTVLAVHGAHLMTIPDLVARLAGLHSTLTQRLALHESLLALGGRLDLVLSQIEMRSAPAPAPVAPRGKKTKTVSKKAEVARYVEGESEEEDARMDVEVEVGDEEDGDIEEVALGGDSDEDEDDEESAEDSEEEEDGEDEDEDEDDDSDEGPALNGFIDDEAEEYSEEDEESE</sequence>
<dbReference type="RefSeq" id="XP_003038962.1">
    <property type="nucleotide sequence ID" value="XM_003038916.1"/>
</dbReference>
<dbReference type="PANTHER" id="PTHR44267">
    <property type="entry name" value="WD REPEAT-CONTAINING PROTEIN 43"/>
    <property type="match status" value="1"/>
</dbReference>
<evidence type="ECO:0000256" key="4">
    <source>
        <dbReference type="SAM" id="MobiDB-lite"/>
    </source>
</evidence>
<dbReference type="KEGG" id="scm:SCHCO_02662491"/>
<evidence type="ECO:0000259" key="5">
    <source>
        <dbReference type="Pfam" id="PF04003"/>
    </source>
</evidence>
<dbReference type="InParanoid" id="D8PL81"/>
<evidence type="ECO:0000256" key="3">
    <source>
        <dbReference type="ARBA" id="ARBA00038335"/>
    </source>
</evidence>
<comment type="similarity">
    <text evidence="3">Belongs to the UTP5 family.</text>
</comment>
<dbReference type="OrthoDB" id="30195at2759"/>
<comment type="subcellular location">
    <subcellularLocation>
        <location evidence="1">Nucleus</location>
    </subcellularLocation>
</comment>
<feature type="compositionally biased region" description="Acidic residues" evidence="4">
    <location>
        <begin position="351"/>
        <end position="415"/>
    </location>
</feature>
<dbReference type="OMA" id="QWSLAAH"/>
<dbReference type="InterPro" id="IPR052414">
    <property type="entry name" value="U3_snoRNA-assoc_WDR"/>
</dbReference>
<dbReference type="STRING" id="578458.D8PL81"/>
<dbReference type="Pfam" id="PF04003">
    <property type="entry name" value="Utp12"/>
    <property type="match status" value="1"/>
</dbReference>
<feature type="compositionally biased region" description="Basic and acidic residues" evidence="4">
    <location>
        <begin position="341"/>
        <end position="350"/>
    </location>
</feature>
<keyword evidence="2" id="KW-0539">Nucleus</keyword>
<evidence type="ECO:0000313" key="6">
    <source>
        <dbReference type="EMBL" id="EFJ04060.1"/>
    </source>
</evidence>
<dbReference type="InterPro" id="IPR007148">
    <property type="entry name" value="SSU_processome_Utp12"/>
</dbReference>
<evidence type="ECO:0000256" key="2">
    <source>
        <dbReference type="ARBA" id="ARBA00023242"/>
    </source>
</evidence>
<keyword evidence="7" id="KW-1185">Reference proteome</keyword>
<proteinExistence type="inferred from homology"/>
<dbReference type="GO" id="GO:0000462">
    <property type="term" value="P:maturation of SSU-rRNA from tricistronic rRNA transcript (SSU-rRNA, 5.8S rRNA, LSU-rRNA)"/>
    <property type="evidence" value="ECO:0007669"/>
    <property type="project" value="TreeGrafter"/>
</dbReference>
<feature type="region of interest" description="Disordered" evidence="4">
    <location>
        <begin position="150"/>
        <end position="176"/>
    </location>
</feature>